<evidence type="ECO:0000256" key="1">
    <source>
        <dbReference type="SAM" id="MobiDB-lite"/>
    </source>
</evidence>
<gene>
    <name evidence="2" type="ORF">MRATA1EN1_LOCUS15161</name>
</gene>
<protein>
    <submittedName>
        <fullName evidence="2">Uncharacterized protein</fullName>
    </submittedName>
</protein>
<name>A0ABN8Z2Q0_RANTA</name>
<organism evidence="2 3">
    <name type="scientific">Rangifer tarandus platyrhynchus</name>
    <name type="common">Svalbard reindeer</name>
    <dbReference type="NCBI Taxonomy" id="3082113"/>
    <lineage>
        <taxon>Eukaryota</taxon>
        <taxon>Metazoa</taxon>
        <taxon>Chordata</taxon>
        <taxon>Craniata</taxon>
        <taxon>Vertebrata</taxon>
        <taxon>Euteleostomi</taxon>
        <taxon>Mammalia</taxon>
        <taxon>Eutheria</taxon>
        <taxon>Laurasiatheria</taxon>
        <taxon>Artiodactyla</taxon>
        <taxon>Ruminantia</taxon>
        <taxon>Pecora</taxon>
        <taxon>Cervidae</taxon>
        <taxon>Odocoileinae</taxon>
        <taxon>Rangifer</taxon>
    </lineage>
</organism>
<feature type="region of interest" description="Disordered" evidence="1">
    <location>
        <begin position="63"/>
        <end position="117"/>
    </location>
</feature>
<evidence type="ECO:0000313" key="2">
    <source>
        <dbReference type="EMBL" id="CAI9166199.1"/>
    </source>
</evidence>
<sequence>MDSAKAFRANKPLRVRAPTASPRSQRPQGLRMGTGRLRGGSRRRCQIPSAGFDWLASCLSLSLAGNRPPGPRPRRSSAWRAGPGVARGSSARGRAVRGASVSGSAGRPPPASRALCESGIARARAHARRVRECEESVRE</sequence>
<evidence type="ECO:0000313" key="3">
    <source>
        <dbReference type="Proteomes" id="UP001176941"/>
    </source>
</evidence>
<keyword evidence="3" id="KW-1185">Reference proteome</keyword>
<proteinExistence type="predicted"/>
<feature type="region of interest" description="Disordered" evidence="1">
    <location>
        <begin position="1"/>
        <end position="43"/>
    </location>
</feature>
<dbReference type="EMBL" id="OX459961">
    <property type="protein sequence ID" value="CAI9166199.1"/>
    <property type="molecule type" value="Genomic_DNA"/>
</dbReference>
<dbReference type="Proteomes" id="UP001176941">
    <property type="component" value="Chromosome 25"/>
</dbReference>
<accession>A0ABN8Z2Q0</accession>
<reference evidence="2" key="1">
    <citation type="submission" date="2023-04" db="EMBL/GenBank/DDBJ databases">
        <authorList>
            <consortium name="ELIXIR-Norway"/>
        </authorList>
    </citation>
    <scope>NUCLEOTIDE SEQUENCE [LARGE SCALE GENOMIC DNA]</scope>
</reference>
<feature type="compositionally biased region" description="Low complexity" evidence="1">
    <location>
        <begin position="78"/>
        <end position="106"/>
    </location>
</feature>